<protein>
    <submittedName>
        <fullName evidence="2">Uncharacterized protein</fullName>
    </submittedName>
</protein>
<comment type="caution">
    <text evidence="2">The sequence shown here is derived from an EMBL/GenBank/DDBJ whole genome shotgun (WGS) entry which is preliminary data.</text>
</comment>
<evidence type="ECO:0000313" key="2">
    <source>
        <dbReference type="EMBL" id="CAD8215154.1"/>
    </source>
</evidence>
<name>A0A8S1YSH8_PAROT</name>
<gene>
    <name evidence="1" type="ORF">POCTA_138.1.T2090019</name>
    <name evidence="2" type="ORF">POCTA_138.1.T2090020</name>
</gene>
<dbReference type="EMBL" id="CAJJDP010000213">
    <property type="protein sequence ID" value="CAD8215153.1"/>
    <property type="molecule type" value="Genomic_DNA"/>
</dbReference>
<evidence type="ECO:0000313" key="3">
    <source>
        <dbReference type="Proteomes" id="UP000683925"/>
    </source>
</evidence>
<accession>A0A8S1YSH8</accession>
<dbReference type="Proteomes" id="UP000683925">
    <property type="component" value="Unassembled WGS sequence"/>
</dbReference>
<evidence type="ECO:0000313" key="1">
    <source>
        <dbReference type="EMBL" id="CAD8215153.1"/>
    </source>
</evidence>
<reference evidence="2" key="1">
    <citation type="submission" date="2021-01" db="EMBL/GenBank/DDBJ databases">
        <authorList>
            <consortium name="Genoscope - CEA"/>
            <person name="William W."/>
        </authorList>
    </citation>
    <scope>NUCLEOTIDE SEQUENCE</scope>
</reference>
<dbReference type="EMBL" id="CAJJDP010000213">
    <property type="protein sequence ID" value="CAD8215154.1"/>
    <property type="molecule type" value="Genomic_DNA"/>
</dbReference>
<proteinExistence type="predicted"/>
<keyword evidence="3" id="KW-1185">Reference proteome</keyword>
<dbReference type="AlphaFoldDB" id="A0A8S1YSH8"/>
<organism evidence="2 3">
    <name type="scientific">Paramecium octaurelia</name>
    <dbReference type="NCBI Taxonomy" id="43137"/>
    <lineage>
        <taxon>Eukaryota</taxon>
        <taxon>Sar</taxon>
        <taxon>Alveolata</taxon>
        <taxon>Ciliophora</taxon>
        <taxon>Intramacronucleata</taxon>
        <taxon>Oligohymenophorea</taxon>
        <taxon>Peniculida</taxon>
        <taxon>Parameciidae</taxon>
        <taxon>Paramecium</taxon>
    </lineage>
</organism>
<sequence length="106" mass="12379">MCHDFTDHFQKGKADVTECISNIFLPSGSFVIIIRDTVLIQMRIATTCYNICLQSNLTFIKEDLMVFAEKVYHCFIQLNKMDTSINTHIFYLNESVVIIIYKMEQK</sequence>